<gene>
    <name evidence="1" type="ORF">KAM348_07120</name>
</gene>
<accession>A0AAI9KP20</accession>
<dbReference type="EMBL" id="BPNL01000005">
    <property type="protein sequence ID" value="GJA53289.1"/>
    <property type="molecule type" value="Genomic_DNA"/>
</dbReference>
<dbReference type="RefSeq" id="WP_223919455.1">
    <property type="nucleotide sequence ID" value="NZ_BPNL01000005.1"/>
</dbReference>
<dbReference type="Proteomes" id="UP000887009">
    <property type="component" value="Unassembled WGS sequence"/>
</dbReference>
<name>A0AAI9KP20_AERCA</name>
<evidence type="ECO:0000313" key="1">
    <source>
        <dbReference type="EMBL" id="GJA53289.1"/>
    </source>
</evidence>
<sequence length="61" mass="6933">MASTNWQALLAYVMAFGGLKEPEAATWLDNHCPLWREGEPVETHGYIVLRDLQNKDDDDEA</sequence>
<organism evidence="1 2">
    <name type="scientific">Aeromonas caviae</name>
    <name type="common">Aeromonas punctata</name>
    <dbReference type="NCBI Taxonomy" id="648"/>
    <lineage>
        <taxon>Bacteria</taxon>
        <taxon>Pseudomonadati</taxon>
        <taxon>Pseudomonadota</taxon>
        <taxon>Gammaproteobacteria</taxon>
        <taxon>Aeromonadales</taxon>
        <taxon>Aeromonadaceae</taxon>
        <taxon>Aeromonas</taxon>
    </lineage>
</organism>
<reference evidence="1" key="1">
    <citation type="submission" date="2021-07" db="EMBL/GenBank/DDBJ databases">
        <title>Draft genome sequence of carbapenem-resistant Aeromonas spp. in Japan.</title>
        <authorList>
            <person name="Maehana S."/>
            <person name="Suzuki M."/>
            <person name="Kitasato H."/>
        </authorList>
    </citation>
    <scope>NUCLEOTIDE SEQUENCE</scope>
    <source>
        <strain evidence="1">KAM348</strain>
    </source>
</reference>
<evidence type="ECO:0000313" key="2">
    <source>
        <dbReference type="Proteomes" id="UP000887009"/>
    </source>
</evidence>
<proteinExistence type="predicted"/>
<protein>
    <submittedName>
        <fullName evidence="1">Uncharacterized protein</fullName>
    </submittedName>
</protein>
<comment type="caution">
    <text evidence="1">The sequence shown here is derived from an EMBL/GenBank/DDBJ whole genome shotgun (WGS) entry which is preliminary data.</text>
</comment>
<dbReference type="AlphaFoldDB" id="A0AAI9KP20"/>